<dbReference type="Proteomes" id="UP000007431">
    <property type="component" value="Unassembled WGS sequence"/>
</dbReference>
<name>D8Q646_SCHCM</name>
<gene>
    <name evidence="1" type="ORF">SCHCODRAFT_235170</name>
</gene>
<dbReference type="OrthoDB" id="10325899at2759"/>
<dbReference type="RefSeq" id="XP_003031982.1">
    <property type="nucleotide sequence ID" value="XM_003031936.1"/>
</dbReference>
<organism evidence="2">
    <name type="scientific">Schizophyllum commune (strain H4-8 / FGSC 9210)</name>
    <name type="common">Split gill fungus</name>
    <dbReference type="NCBI Taxonomy" id="578458"/>
    <lineage>
        <taxon>Eukaryota</taxon>
        <taxon>Fungi</taxon>
        <taxon>Dikarya</taxon>
        <taxon>Basidiomycota</taxon>
        <taxon>Agaricomycotina</taxon>
        <taxon>Agaricomycetes</taxon>
        <taxon>Agaricomycetidae</taxon>
        <taxon>Agaricales</taxon>
        <taxon>Schizophyllaceae</taxon>
        <taxon>Schizophyllum</taxon>
    </lineage>
</organism>
<dbReference type="VEuPathDB" id="FungiDB:SCHCODRAFT_01095313"/>
<dbReference type="GeneID" id="9596510"/>
<accession>D8Q646</accession>
<dbReference type="KEGG" id="scm:SCHCO_01095313"/>
<evidence type="ECO:0000313" key="1">
    <source>
        <dbReference type="EMBL" id="EFI97079.1"/>
    </source>
</evidence>
<dbReference type="HOGENOM" id="CLU_317161_0_0_1"/>
<reference evidence="1 2" key="1">
    <citation type="journal article" date="2010" name="Nat. Biotechnol.">
        <title>Genome sequence of the model mushroom Schizophyllum commune.</title>
        <authorList>
            <person name="Ohm R.A."/>
            <person name="de Jong J.F."/>
            <person name="Lugones L.G."/>
            <person name="Aerts A."/>
            <person name="Kothe E."/>
            <person name="Stajich J.E."/>
            <person name="de Vries R.P."/>
            <person name="Record E."/>
            <person name="Levasseur A."/>
            <person name="Baker S.E."/>
            <person name="Bartholomew K.A."/>
            <person name="Coutinho P.M."/>
            <person name="Erdmann S."/>
            <person name="Fowler T.J."/>
            <person name="Gathman A.C."/>
            <person name="Lombard V."/>
            <person name="Henrissat B."/>
            <person name="Knabe N."/>
            <person name="Kuees U."/>
            <person name="Lilly W.W."/>
            <person name="Lindquist E."/>
            <person name="Lucas S."/>
            <person name="Magnuson J.K."/>
            <person name="Piumi F."/>
            <person name="Raudaskoski M."/>
            <person name="Salamov A."/>
            <person name="Schmutz J."/>
            <person name="Schwarze F.W.M.R."/>
            <person name="vanKuyk P.A."/>
            <person name="Horton J.S."/>
            <person name="Grigoriev I.V."/>
            <person name="Woesten H.A.B."/>
        </authorList>
    </citation>
    <scope>NUCLEOTIDE SEQUENCE [LARGE SCALE GENOMIC DNA]</scope>
    <source>
        <strain evidence="2">H4-8 / FGSC 9210</strain>
    </source>
</reference>
<protein>
    <submittedName>
        <fullName evidence="1">Uncharacterized protein</fullName>
    </submittedName>
</protein>
<dbReference type="EMBL" id="GL377306">
    <property type="protein sequence ID" value="EFI97079.1"/>
    <property type="molecule type" value="Genomic_DNA"/>
</dbReference>
<dbReference type="AlphaFoldDB" id="D8Q646"/>
<evidence type="ECO:0000313" key="2">
    <source>
        <dbReference type="Proteomes" id="UP000007431"/>
    </source>
</evidence>
<keyword evidence="2" id="KW-1185">Reference proteome</keyword>
<dbReference type="InParanoid" id="D8Q646"/>
<sequence length="919" mass="103162">MSGSPSARLCFTLEGLIGVQTSQSRKRLLNGKARGLVRDAIRLIDTGSLQLILSDPPDMPLPDFVMTPDAIDIVTSFTSISYGAHLIDLGCSAVWDAIEPLDVWPRVFRWFAYLLPLNHGLSFTSVPSLRYHAYWPKAMECMLKTIRRVLEMPPERARPILLSGGHDVISDIMTVWLRWPEVIGEVKDEEAAALRSRCIDSMQALWLALRVGPDDETLTLFCTYMLRAVHGKPRKLFRVIDARLRDITARLADANDVQACDDAASIMVVSCLFLMYPDLQLRKFPRGIIRSATHILRMAVRAHTKLRLITAELIHRLWALRGRALLLSLDTGIFTTIAEMDAVDAGVEDSLRKLRDLISYSLSYPEAVRRFHDGLPEAAWWQGYLPEEQTLLELAANRHPELAPLRPRDAYFMRVIAFDYVRRHWEDISAEIGPEGLTKTPIMTVDHAFETKRLDLQVHDVSRTLFHPALQHGEWDRYGGNAMGASLTLIALSSSSTSSVPSDKPTLSFTLRGMPSWAADIAQLNHALDSIQRSRLPGALKGNKQHHVKTANKLLASRPLHFLLEEPYDIHIFLPASVDSRQGIIDALTALKSLQNVADDGLSSLWTFDDSMWARSLRWFLSLYPIYSLSNALDVFDAMEKSAVETFIGVLDSVTRLSPSEAREALLNDDRHALHLLFALWVRWPIRIQSLGMNVYGSISCQDVMYDAWTCFPMEVTEEIFVRPILHMLGDRPKRLSRLCATHLNIRTSAGSIGRAGLVNQVNLMKSMTLLCDSGAHGLSGSYIAALINSLDDDLSISPDTHELWTCVLQTLTEMCFRSDYAVAFASKYGLFALLVRVRRLCHPLLANPSQSNPEVSITCMVLTLLGDGLFHRRAVKGFREAQSRYATRMPDGPLRVDEQAVVTLGERRSGMARDSYLQ</sequence>
<proteinExistence type="predicted"/>